<dbReference type="InterPro" id="IPR011990">
    <property type="entry name" value="TPR-like_helical_dom_sf"/>
</dbReference>
<dbReference type="Pfam" id="PF23914">
    <property type="entry name" value="TPR_CcmH_CycH"/>
    <property type="match status" value="1"/>
</dbReference>
<dbReference type="CDD" id="cd16378">
    <property type="entry name" value="CcmH_N"/>
    <property type="match status" value="1"/>
</dbReference>
<comment type="similarity">
    <text evidence="1 8">Belongs to the CcmH/CycL/Ccl2/NrfF family.</text>
</comment>
<feature type="transmembrane region" description="Helical" evidence="8">
    <location>
        <begin position="157"/>
        <end position="175"/>
    </location>
</feature>
<evidence type="ECO:0000256" key="5">
    <source>
        <dbReference type="ARBA" id="ARBA00022737"/>
    </source>
</evidence>
<evidence type="ECO:0000259" key="10">
    <source>
        <dbReference type="Pfam" id="PF23914"/>
    </source>
</evidence>
<feature type="signal peptide" evidence="8">
    <location>
        <begin position="1"/>
        <end position="18"/>
    </location>
</feature>
<organism evidence="11 12">
    <name type="scientific">Seminibacterium arietis</name>
    <dbReference type="NCBI Taxonomy" id="1173502"/>
    <lineage>
        <taxon>Bacteria</taxon>
        <taxon>Pseudomonadati</taxon>
        <taxon>Pseudomonadota</taxon>
        <taxon>Gammaproteobacteria</taxon>
        <taxon>Pasteurellales</taxon>
        <taxon>Pasteurellaceae</taxon>
        <taxon>Seminibacterium</taxon>
    </lineage>
</organism>
<dbReference type="InterPro" id="IPR005616">
    <property type="entry name" value="CcmH/CycL/Ccl2/NrfF_N"/>
</dbReference>
<sequence>MQRFIILIFTLFSLLCHAEIVDTYQFNSAQNRIRAVDLAKSLRCPQCQNQNLVESNSPIASDLRIEVYKMVDEGKTNEEIIDIMVTRFGDFVRYNPPLKATTIILWILPLILFIIGIMSLFYYVKDNKKLNQNNENAQYLLYKNLQFSKSSITKNKVNLLFLILILLPFIYYFSLDRFELVQNAKSKFFDDKQRFEQMKINNENDSYIIKLQNKLRENPNDDKKWFELAEVHMQNNEFDYALIAYKNVAKIVGFNAEIAGKIATSLYYKNKQNINTEIKQYIDFALNSDSNEVASLSLLASDAFLKQDYNEAIKLWQKILDSGKSSINRRAIVESMKMAESLQNNFKN</sequence>
<keyword evidence="8" id="KW-0812">Transmembrane</keyword>
<feature type="domain" description="Cytochrome c-type biogenesis protein H TPR" evidence="10">
    <location>
        <begin position="203"/>
        <end position="321"/>
    </location>
</feature>
<evidence type="ECO:0000256" key="8">
    <source>
        <dbReference type="RuleBase" id="RU364112"/>
    </source>
</evidence>
<evidence type="ECO:0000259" key="9">
    <source>
        <dbReference type="Pfam" id="PF03918"/>
    </source>
</evidence>
<dbReference type="PANTHER" id="PTHR47870:SF2">
    <property type="entry name" value="FORMATE-DEPENDENT NITRITE REDUCTASE COMPLEX SUBUNIT NRFF"/>
    <property type="match status" value="1"/>
</dbReference>
<keyword evidence="3 8" id="KW-0479">Metal-binding</keyword>
<evidence type="ECO:0000256" key="3">
    <source>
        <dbReference type="ARBA" id="ARBA00022723"/>
    </source>
</evidence>
<evidence type="ECO:0000256" key="4">
    <source>
        <dbReference type="ARBA" id="ARBA00022729"/>
    </source>
</evidence>
<evidence type="ECO:0000256" key="2">
    <source>
        <dbReference type="ARBA" id="ARBA00022617"/>
    </source>
</evidence>
<dbReference type="Pfam" id="PF03918">
    <property type="entry name" value="CcmH"/>
    <property type="match status" value="1"/>
</dbReference>
<dbReference type="InterPro" id="IPR038297">
    <property type="entry name" value="CcmH/CycL/NrfF/Ccl2_sf"/>
</dbReference>
<evidence type="ECO:0000313" key="12">
    <source>
        <dbReference type="Proteomes" id="UP001596996"/>
    </source>
</evidence>
<evidence type="ECO:0000256" key="7">
    <source>
        <dbReference type="ARBA" id="ARBA00023004"/>
    </source>
</evidence>
<evidence type="ECO:0000256" key="6">
    <source>
        <dbReference type="ARBA" id="ARBA00022803"/>
    </source>
</evidence>
<gene>
    <name evidence="11" type="primary">nrfF</name>
    <name evidence="11" type="ORF">ACFQ02_06760</name>
</gene>
<protein>
    <recommendedName>
        <fullName evidence="8">Formate-dependent nitrite reductase complex subunit</fullName>
    </recommendedName>
</protein>
<dbReference type="InterPro" id="IPR051263">
    <property type="entry name" value="C-type_cytochrome_biogenesis"/>
</dbReference>
<dbReference type="InterPro" id="IPR017565">
    <property type="entry name" value="For-dep_Cytc_NO2Rdtase_NrfF"/>
</dbReference>
<keyword evidence="5" id="KW-0677">Repeat</keyword>
<dbReference type="RefSeq" id="WP_380820891.1">
    <property type="nucleotide sequence ID" value="NZ_JBHTJN010000011.1"/>
</dbReference>
<keyword evidence="6" id="KW-0802">TPR repeat</keyword>
<dbReference type="GO" id="GO:0016829">
    <property type="term" value="F:lyase activity"/>
    <property type="evidence" value="ECO:0007669"/>
    <property type="project" value="UniProtKB-KW"/>
</dbReference>
<reference evidence="12" key="1">
    <citation type="journal article" date="2019" name="Int. J. Syst. Evol. Microbiol.">
        <title>The Global Catalogue of Microorganisms (GCM) 10K type strain sequencing project: providing services to taxonomists for standard genome sequencing and annotation.</title>
        <authorList>
            <consortium name="The Broad Institute Genomics Platform"/>
            <consortium name="The Broad Institute Genome Sequencing Center for Infectious Disease"/>
            <person name="Wu L."/>
            <person name="Ma J."/>
        </authorList>
    </citation>
    <scope>NUCLEOTIDE SEQUENCE [LARGE SCALE GENOMIC DNA]</scope>
    <source>
        <strain evidence="12">CCUG 61707</strain>
    </source>
</reference>
<accession>A0ABW3IA90</accession>
<dbReference type="Gene3D" id="1.25.40.10">
    <property type="entry name" value="Tetratricopeptide repeat domain"/>
    <property type="match status" value="1"/>
</dbReference>
<dbReference type="Proteomes" id="UP001596996">
    <property type="component" value="Unassembled WGS sequence"/>
</dbReference>
<evidence type="ECO:0000313" key="11">
    <source>
        <dbReference type="EMBL" id="MFD0966540.1"/>
    </source>
</evidence>
<proteinExistence type="inferred from homology"/>
<keyword evidence="8" id="KW-1133">Transmembrane helix</keyword>
<keyword evidence="2 8" id="KW-0349">Heme</keyword>
<comment type="caution">
    <text evidence="11">The sequence shown here is derived from an EMBL/GenBank/DDBJ whole genome shotgun (WGS) entry which is preliminary data.</text>
</comment>
<dbReference type="NCBIfam" id="TIGR03147">
    <property type="entry name" value="cyt_nit_nrfF"/>
    <property type="match status" value="1"/>
</dbReference>
<feature type="transmembrane region" description="Helical" evidence="8">
    <location>
        <begin position="103"/>
        <end position="124"/>
    </location>
</feature>
<keyword evidence="8" id="KW-0472">Membrane</keyword>
<dbReference type="EMBL" id="JBHTJN010000011">
    <property type="protein sequence ID" value="MFD0966540.1"/>
    <property type="molecule type" value="Genomic_DNA"/>
</dbReference>
<keyword evidence="7 8" id="KW-0408">Iron</keyword>
<name>A0ABW3IA90_9PAST</name>
<keyword evidence="12" id="KW-1185">Reference proteome</keyword>
<dbReference type="InterPro" id="IPR056413">
    <property type="entry name" value="TPR_CcmH_CycH"/>
</dbReference>
<keyword evidence="4 8" id="KW-0732">Signal</keyword>
<evidence type="ECO:0000256" key="1">
    <source>
        <dbReference type="ARBA" id="ARBA00010342"/>
    </source>
</evidence>
<dbReference type="Gene3D" id="1.10.8.640">
    <property type="entry name" value="Cytochrome C biogenesis protein"/>
    <property type="match status" value="1"/>
</dbReference>
<comment type="function">
    <text evidence="8">Possible subunit of a heme lyase.</text>
</comment>
<feature type="domain" description="CcmH/CycL/Ccl2/NrfF N-terminal" evidence="9">
    <location>
        <begin position="9"/>
        <end position="135"/>
    </location>
</feature>
<feature type="chain" id="PRO_5045004109" description="Formate-dependent nitrite reductase complex subunit" evidence="8">
    <location>
        <begin position="19"/>
        <end position="348"/>
    </location>
</feature>
<dbReference type="PANTHER" id="PTHR47870">
    <property type="entry name" value="CYTOCHROME C-TYPE BIOGENESIS PROTEIN CCMH"/>
    <property type="match status" value="1"/>
</dbReference>
<keyword evidence="11" id="KW-0456">Lyase</keyword>
<dbReference type="SUPFAM" id="SSF48452">
    <property type="entry name" value="TPR-like"/>
    <property type="match status" value="1"/>
</dbReference>